<dbReference type="PANTHER" id="PTHR12854">
    <property type="entry name" value="ATAXIN 2-RELATED"/>
    <property type="match status" value="1"/>
</dbReference>
<feature type="region of interest" description="Disordered" evidence="1">
    <location>
        <begin position="385"/>
        <end position="453"/>
    </location>
</feature>
<feature type="region of interest" description="Disordered" evidence="1">
    <location>
        <begin position="782"/>
        <end position="858"/>
    </location>
</feature>
<feature type="compositionally biased region" description="Polar residues" evidence="1">
    <location>
        <begin position="786"/>
        <end position="800"/>
    </location>
</feature>
<feature type="compositionally biased region" description="Low complexity" evidence="1">
    <location>
        <begin position="963"/>
        <end position="983"/>
    </location>
</feature>
<feature type="compositionally biased region" description="Polar residues" evidence="1">
    <location>
        <begin position="677"/>
        <end position="691"/>
    </location>
</feature>
<feature type="region of interest" description="Disordered" evidence="1">
    <location>
        <begin position="1"/>
        <end position="110"/>
    </location>
</feature>
<evidence type="ECO:0000313" key="4">
    <source>
        <dbReference type="Proteomes" id="UP001583193"/>
    </source>
</evidence>
<gene>
    <name evidence="3" type="primary">PBP1</name>
    <name evidence="3" type="ORF">Plec18167_005636</name>
</gene>
<feature type="compositionally biased region" description="Pro residues" evidence="1">
    <location>
        <begin position="1052"/>
        <end position="1071"/>
    </location>
</feature>
<feature type="compositionally biased region" description="Basic and acidic residues" evidence="1">
    <location>
        <begin position="314"/>
        <end position="325"/>
    </location>
</feature>
<dbReference type="Proteomes" id="UP001583193">
    <property type="component" value="Unassembled WGS sequence"/>
</dbReference>
<keyword evidence="4" id="KW-1185">Reference proteome</keyword>
<reference evidence="3 4" key="1">
    <citation type="journal article" date="2024" name="IMA Fungus">
        <title>IMA Genome - F19 : A genome assembly and annotation guide to empower mycologists, including annotated draft genome sequences of Ceratocystis pirilliformis, Diaporthe australafricana, Fusarium ophioides, Paecilomyces lecythidis, and Sporothrix stenoceras.</title>
        <authorList>
            <person name="Aylward J."/>
            <person name="Wilson A.M."/>
            <person name="Visagie C.M."/>
            <person name="Spraker J."/>
            <person name="Barnes I."/>
            <person name="Buitendag C."/>
            <person name="Ceriani C."/>
            <person name="Del Mar Angel L."/>
            <person name="du Plessis D."/>
            <person name="Fuchs T."/>
            <person name="Gasser K."/>
            <person name="Kramer D."/>
            <person name="Li W."/>
            <person name="Munsamy K."/>
            <person name="Piso A."/>
            <person name="Price J.L."/>
            <person name="Sonnekus B."/>
            <person name="Thomas C."/>
            <person name="van der Nest A."/>
            <person name="van Dijk A."/>
            <person name="van Heerden A."/>
            <person name="van Vuuren N."/>
            <person name="Yilmaz N."/>
            <person name="Duong T.A."/>
            <person name="van der Merwe N.A."/>
            <person name="Wingfield M.J."/>
            <person name="Wingfield B.D."/>
        </authorList>
    </citation>
    <scope>NUCLEOTIDE SEQUENCE [LARGE SCALE GENOMIC DNA]</scope>
    <source>
        <strain evidence="3 4">CMW 18167</strain>
    </source>
</reference>
<feature type="region of interest" description="Disordered" evidence="1">
    <location>
        <begin position="945"/>
        <end position="1078"/>
    </location>
</feature>
<feature type="compositionally biased region" description="Low complexity" evidence="1">
    <location>
        <begin position="29"/>
        <end position="39"/>
    </location>
</feature>
<feature type="compositionally biased region" description="Low complexity" evidence="1">
    <location>
        <begin position="1019"/>
        <end position="1034"/>
    </location>
</feature>
<dbReference type="Pfam" id="PF06741">
    <property type="entry name" value="LsmAD"/>
    <property type="match status" value="1"/>
</dbReference>
<feature type="compositionally biased region" description="Polar residues" evidence="1">
    <location>
        <begin position="643"/>
        <end position="662"/>
    </location>
</feature>
<comment type="caution">
    <text evidence="3">The sequence shown here is derived from an EMBL/GenBank/DDBJ whole genome shotgun (WGS) entry which is preliminary data.</text>
</comment>
<dbReference type="PANTHER" id="PTHR12854:SF7">
    <property type="entry name" value="ATAXIN-2 HOMOLOG"/>
    <property type="match status" value="1"/>
</dbReference>
<feature type="compositionally biased region" description="Basic and acidic residues" evidence="1">
    <location>
        <begin position="334"/>
        <end position="343"/>
    </location>
</feature>
<accession>A0ABR3XG85</accession>
<evidence type="ECO:0000313" key="3">
    <source>
        <dbReference type="EMBL" id="KAL1874968.1"/>
    </source>
</evidence>
<feature type="region of interest" description="Disordered" evidence="1">
    <location>
        <begin position="635"/>
        <end position="662"/>
    </location>
</feature>
<dbReference type="InterPro" id="IPR009604">
    <property type="entry name" value="LsmAD_domain"/>
</dbReference>
<evidence type="ECO:0000256" key="1">
    <source>
        <dbReference type="SAM" id="MobiDB-lite"/>
    </source>
</evidence>
<feature type="compositionally biased region" description="Polar residues" evidence="1">
    <location>
        <begin position="67"/>
        <end position="107"/>
    </location>
</feature>
<feature type="region of interest" description="Disordered" evidence="1">
    <location>
        <begin position="518"/>
        <end position="608"/>
    </location>
</feature>
<dbReference type="SMART" id="SM01272">
    <property type="entry name" value="LsmAD"/>
    <property type="match status" value="1"/>
</dbReference>
<feature type="compositionally biased region" description="Polar residues" evidence="1">
    <location>
        <begin position="400"/>
        <end position="411"/>
    </location>
</feature>
<sequence length="1078" mass="116268">MASTINSLPAASSASGNGVNPASQNPGNSRSSLRTTSSLKGPDGGRRQSGSPVDGAQKRNNPPKAWTQGTNPITQKPSYQNQNGNVSRQKSTASSKAMSQKETNTPDSHAHDRLTFLITSFIGLSATVTTKNGDKFTGIFSSSSLEPNDSTFTLKMVHRPSAQSDPARANGLSDVASPYLGSAPDHSMSFDIKEIADLSVADVSTANMTQKEQNGGGAGFRTDADIAGNLAIRERNLQRWEPGPDTDVDLSLESANTQGWDQFEANERLFGATSNYDENIYTTRIDRSDPTYKLKEAEAARIAREIETGQTDNPHLREERGHVPENDGLDEEEKYSGVRRDEFPPLQSGQPNKYTPPARRAPTGQPTVAGAPFDPAIVSAQLARPDSVPKPPQAKPNGPADSTQSTQQLQPAKSVPPKPSSDAEQKSLPAKPAAPTAAAQKRPGAENATANVETEVLDHFRQFANSEKLKMQERRRNQASYDRTIKLNELMKFSKNFKLSTPVPKDLVPILAKDPSKQEKIIQKAQQQSEEKVTTKSPPPATEQKPASRPSAPGRYDTGTVPPSAPSDRQNFNRGRQGFPPTGPHMGPAGRMQHQTMHPGRAGSGLLSHRLADNLQQRKGAAVGNVPTALPLQDAKAQPAVTGDQSGVSSPGKVQTPTSSVSTKFNVRAMEFKPNPAASTFTPGSNVSSPQVGFRGRSVSRATSPSVFFGAKKPLPASERPSISDNFNPIKRMKKESAEQADKDHYAFNGGIPPAYKTPPTWDVAPGNEEKTYADMFKPSVALPSISPQGRASSNPQLPHQHQLPFHLQGNHAMPPTSGPPHGPHHLHPQHHASGPPHFDDHHRMQMSASTSQMFPSPRLQHSHVAYPSPMAPHAQLAFGQPMPQFYVNQGGPQPAHMRHYPGAPQFVNPQAMGAPMMVQQPSSGPYMGMPQAMTPYTPQMQMYSPSPAHAYPQHAAPPPQPHSGYPSPSRGAPMMMHQGSQPGQPPQPVMFMAPGQHGQPVYASQQPGHMPPVRPAYPQQQPHFSSSPHQMQPYMPHQHRAPSNGFNQMPPHMPSQPPPNPASAPAPHPPEAADEVK</sequence>
<organism evidence="3 4">
    <name type="scientific">Paecilomyces lecythidis</name>
    <dbReference type="NCBI Taxonomy" id="3004212"/>
    <lineage>
        <taxon>Eukaryota</taxon>
        <taxon>Fungi</taxon>
        <taxon>Dikarya</taxon>
        <taxon>Ascomycota</taxon>
        <taxon>Pezizomycotina</taxon>
        <taxon>Eurotiomycetes</taxon>
        <taxon>Eurotiomycetidae</taxon>
        <taxon>Eurotiales</taxon>
        <taxon>Thermoascaceae</taxon>
        <taxon>Paecilomyces</taxon>
    </lineage>
</organism>
<proteinExistence type="predicted"/>
<feature type="compositionally biased region" description="Polar residues" evidence="1">
    <location>
        <begin position="1"/>
        <end position="28"/>
    </location>
</feature>
<dbReference type="EMBL" id="JAVDPF010000018">
    <property type="protein sequence ID" value="KAL1874968.1"/>
    <property type="molecule type" value="Genomic_DNA"/>
</dbReference>
<feature type="region of interest" description="Disordered" evidence="1">
    <location>
        <begin position="676"/>
        <end position="698"/>
    </location>
</feature>
<dbReference type="Pfam" id="PF14438">
    <property type="entry name" value="SM-ATX"/>
    <property type="match status" value="1"/>
</dbReference>
<feature type="compositionally biased region" description="Low complexity" evidence="1">
    <location>
        <begin position="429"/>
        <end position="442"/>
    </location>
</feature>
<evidence type="ECO:0000259" key="2">
    <source>
        <dbReference type="SMART" id="SM01272"/>
    </source>
</evidence>
<protein>
    <submittedName>
        <fullName evidence="3">Poly(A)-binding protein binding protein</fullName>
    </submittedName>
</protein>
<feature type="region of interest" description="Disordered" evidence="1">
    <location>
        <begin position="304"/>
        <end position="372"/>
    </location>
</feature>
<dbReference type="InterPro" id="IPR045117">
    <property type="entry name" value="ATXN2-like"/>
</dbReference>
<feature type="compositionally biased region" description="Low complexity" evidence="1">
    <location>
        <begin position="945"/>
        <end position="955"/>
    </location>
</feature>
<name>A0ABR3XG85_9EURO</name>
<feature type="domain" description="LsmAD" evidence="2">
    <location>
        <begin position="270"/>
        <end position="341"/>
    </location>
</feature>
<dbReference type="InterPro" id="IPR025852">
    <property type="entry name" value="SM_dom_ATX"/>
</dbReference>